<dbReference type="InterPro" id="IPR001849">
    <property type="entry name" value="PH_domain"/>
</dbReference>
<dbReference type="PANTHER" id="PTHR38700">
    <property type="entry name" value="YALI0E22418P"/>
    <property type="match status" value="1"/>
</dbReference>
<dbReference type="PROSITE" id="PS50003">
    <property type="entry name" value="PH_DOMAIN"/>
    <property type="match status" value="1"/>
</dbReference>
<reference evidence="2 3" key="1">
    <citation type="submission" date="2016-07" db="EMBL/GenBank/DDBJ databases">
        <title>Pervasive Adenine N6-methylation of Active Genes in Fungi.</title>
        <authorList>
            <consortium name="DOE Joint Genome Institute"/>
            <person name="Mondo S.J."/>
            <person name="Dannebaum R.O."/>
            <person name="Kuo R.C."/>
            <person name="Labutti K."/>
            <person name="Haridas S."/>
            <person name="Kuo A."/>
            <person name="Salamov A."/>
            <person name="Ahrendt S.R."/>
            <person name="Lipzen A."/>
            <person name="Sullivan W."/>
            <person name="Andreopoulos W.B."/>
            <person name="Clum A."/>
            <person name="Lindquist E."/>
            <person name="Daum C."/>
            <person name="Ramamoorthy G.K."/>
            <person name="Gryganskyi A."/>
            <person name="Culley D."/>
            <person name="Magnuson J.K."/>
            <person name="James T.Y."/>
            <person name="O'Malley M.A."/>
            <person name="Stajich J.E."/>
            <person name="Spatafora J.W."/>
            <person name="Visel A."/>
            <person name="Grigoriev I.V."/>
        </authorList>
    </citation>
    <scope>NUCLEOTIDE SEQUENCE [LARGE SCALE GENOMIC DNA]</scope>
    <source>
        <strain evidence="2 3">62-1032</strain>
    </source>
</reference>
<keyword evidence="3" id="KW-1185">Reference proteome</keyword>
<accession>A0A1Y2ETX8</accession>
<evidence type="ECO:0000259" key="1">
    <source>
        <dbReference type="PROSITE" id="PS50003"/>
    </source>
</evidence>
<organism evidence="2 3">
    <name type="scientific">Leucosporidium creatinivorum</name>
    <dbReference type="NCBI Taxonomy" id="106004"/>
    <lineage>
        <taxon>Eukaryota</taxon>
        <taxon>Fungi</taxon>
        <taxon>Dikarya</taxon>
        <taxon>Basidiomycota</taxon>
        <taxon>Pucciniomycotina</taxon>
        <taxon>Microbotryomycetes</taxon>
        <taxon>Leucosporidiales</taxon>
        <taxon>Leucosporidium</taxon>
    </lineage>
</organism>
<name>A0A1Y2ETX8_9BASI</name>
<dbReference type="SUPFAM" id="SSF50729">
    <property type="entry name" value="PH domain-like"/>
    <property type="match status" value="1"/>
</dbReference>
<proteinExistence type="predicted"/>
<dbReference type="AlphaFoldDB" id="A0A1Y2ETX8"/>
<dbReference type="PANTHER" id="PTHR38700:SF1">
    <property type="entry name" value="PH DOMAIN-CONTAINING PROTEIN"/>
    <property type="match status" value="1"/>
</dbReference>
<dbReference type="CDD" id="cd00821">
    <property type="entry name" value="PH"/>
    <property type="match status" value="1"/>
</dbReference>
<dbReference type="InParanoid" id="A0A1Y2ETX8"/>
<dbReference type="EMBL" id="MCGR01000039">
    <property type="protein sequence ID" value="ORY75023.1"/>
    <property type="molecule type" value="Genomic_DNA"/>
</dbReference>
<dbReference type="Proteomes" id="UP000193467">
    <property type="component" value="Unassembled WGS sequence"/>
</dbReference>
<evidence type="ECO:0000313" key="2">
    <source>
        <dbReference type="EMBL" id="ORY75023.1"/>
    </source>
</evidence>
<dbReference type="InterPro" id="IPR011993">
    <property type="entry name" value="PH-like_dom_sf"/>
</dbReference>
<dbReference type="OrthoDB" id="43122at2759"/>
<feature type="domain" description="PH" evidence="1">
    <location>
        <begin position="1"/>
        <end position="100"/>
    </location>
</feature>
<comment type="caution">
    <text evidence="2">The sequence shown here is derived from an EMBL/GenBank/DDBJ whole genome shotgun (WGS) entry which is preliminary data.</text>
</comment>
<dbReference type="Gene3D" id="2.30.29.30">
    <property type="entry name" value="Pleckstrin-homology domain (PH domain)/Phosphotyrosine-binding domain (PTB)"/>
    <property type="match status" value="1"/>
</dbReference>
<gene>
    <name evidence="2" type="ORF">BCR35DRAFT_280976</name>
</gene>
<dbReference type="Pfam" id="PF00169">
    <property type="entry name" value="PH"/>
    <property type="match status" value="1"/>
</dbReference>
<evidence type="ECO:0000313" key="3">
    <source>
        <dbReference type="Proteomes" id="UP000193467"/>
    </source>
</evidence>
<protein>
    <recommendedName>
        <fullName evidence="1">PH domain-containing protein</fullName>
    </recommendedName>
</protein>
<dbReference type="STRING" id="106004.A0A1Y2ETX8"/>
<sequence length="219" mass="24301">MKKGKWSKRYLELKDGVVSHSKSEKGKDSLTLCQLASFEVFFVAPHVVEQLKAPKPFVFALKSRLPRAHYENQEEYCFFMSVKTVEERESWIKALIEARNVFARQQGSSSAPNSTNSSPALSSSAAFRPLLTPTSTPPLSRQPTLRPVPAVLAIPSSSPRLDTSALKSPGALTKPDARTWAAMNEEGRQGWLKEAQREAREKGKTLLDFRGEAAEGGRR</sequence>